<feature type="non-terminal residue" evidence="1">
    <location>
        <position position="264"/>
    </location>
</feature>
<proteinExistence type="predicted"/>
<feature type="non-terminal residue" evidence="1">
    <location>
        <position position="1"/>
    </location>
</feature>
<sequence>MCKCRTRCSTVQGTINAWTRLGRNKGVGPDGLPAEFLVAAAPVMAPFATELYNDVIKYERWPVSWTGGRMQDIFKNKGDRAVCDDSRGIILEDHLAKGLKQHLAQSVMPAYTAHQPPAQHGAVHGRSTDFATHFVREALEYAASARLCIFVLFMDLVKAFDRIVREVTLGWPAGADDPRAYLASLGLQPRQADWIATFVAVHGCLLEEWGVPRKVVRLLKNMHAQSWFSYGDVDEAVATREAGIVLSLASDSLPPWTQAAPSAV</sequence>
<reference evidence="1" key="1">
    <citation type="submission" date="2023-10" db="EMBL/GenBank/DDBJ databases">
        <authorList>
            <person name="Chen Y."/>
            <person name="Shah S."/>
            <person name="Dougan E. K."/>
            <person name="Thang M."/>
            <person name="Chan C."/>
        </authorList>
    </citation>
    <scope>NUCLEOTIDE SEQUENCE [LARGE SCALE GENOMIC DNA]</scope>
</reference>
<evidence type="ECO:0008006" key="3">
    <source>
        <dbReference type="Google" id="ProtNLM"/>
    </source>
</evidence>
<keyword evidence="2" id="KW-1185">Reference proteome</keyword>
<dbReference type="Proteomes" id="UP001189429">
    <property type="component" value="Unassembled WGS sequence"/>
</dbReference>
<dbReference type="EMBL" id="CAUYUJ010021971">
    <property type="protein sequence ID" value="CAK0908178.1"/>
    <property type="molecule type" value="Genomic_DNA"/>
</dbReference>
<dbReference type="PANTHER" id="PTHR19446">
    <property type="entry name" value="REVERSE TRANSCRIPTASES"/>
    <property type="match status" value="1"/>
</dbReference>
<evidence type="ECO:0000313" key="2">
    <source>
        <dbReference type="Proteomes" id="UP001189429"/>
    </source>
</evidence>
<evidence type="ECO:0000313" key="1">
    <source>
        <dbReference type="EMBL" id="CAK0908178.1"/>
    </source>
</evidence>
<gene>
    <name evidence="1" type="ORF">PCOR1329_LOCUS82934</name>
</gene>
<accession>A0ABN9YBU7</accession>
<name>A0ABN9YBU7_9DINO</name>
<organism evidence="1 2">
    <name type="scientific">Prorocentrum cordatum</name>
    <dbReference type="NCBI Taxonomy" id="2364126"/>
    <lineage>
        <taxon>Eukaryota</taxon>
        <taxon>Sar</taxon>
        <taxon>Alveolata</taxon>
        <taxon>Dinophyceae</taxon>
        <taxon>Prorocentrales</taxon>
        <taxon>Prorocentraceae</taxon>
        <taxon>Prorocentrum</taxon>
    </lineage>
</organism>
<protein>
    <recommendedName>
        <fullName evidence="3">Reverse transcriptase domain-containing protein</fullName>
    </recommendedName>
</protein>
<comment type="caution">
    <text evidence="1">The sequence shown here is derived from an EMBL/GenBank/DDBJ whole genome shotgun (WGS) entry which is preliminary data.</text>
</comment>